<dbReference type="SUPFAM" id="SSF75011">
    <property type="entry name" value="3-carboxy-cis,cis-mucoante lactonizing enzyme"/>
    <property type="match status" value="1"/>
</dbReference>
<sequence>MNKTVKHYFFAILFMAICFNSCKKGIIIENLPSIIATKNPTVKKMQFSLNDSASVTIKLKNLVSDKELNLEQLSKKINHEVILAGLKPDQDYLIQILNGKRVLAQIDSFHTAPIEENIVSLYERTNTTNAFDGYLLTQRRLVRGSVYMVDNESDLVWYQMVDGQPKLSHWTQNDEVLVLVGSAKHNNSAGDKIVAYTIDGNISYQIDLKKQGLIAHHESIDHEGGIYSLVYDTIPNMVNGKLEKAVSSAIVRFNKKGEVDWKWSTFDVKNPEGISIEEMDGDWGHANAFAFDTDGNILISYRDWNQIWKVDIKTGKRIWILGEHGDFKFDDTPFNGQHAIRKNLKGDYMLFDNGKKHRQSRIVSYQLNDSTARSITAINLEEHLYADRMGNVQMLLNGDFLLCSPRSRSIAVISPEGDILFHINTGIPDPYRVTHIPPFFSTK</sequence>
<dbReference type="EMBL" id="JAODOP010000004">
    <property type="protein sequence ID" value="MEF3832821.1"/>
    <property type="molecule type" value="Genomic_DNA"/>
</dbReference>
<gene>
    <name evidence="1" type="ORF">N1F79_06745</name>
</gene>
<keyword evidence="2" id="KW-1185">Reference proteome</keyword>
<proteinExistence type="predicted"/>
<organism evidence="1 2">
    <name type="scientific">Flavivirga spongiicola</name>
    <dbReference type="NCBI Taxonomy" id="421621"/>
    <lineage>
        <taxon>Bacteria</taxon>
        <taxon>Pseudomonadati</taxon>
        <taxon>Bacteroidota</taxon>
        <taxon>Flavobacteriia</taxon>
        <taxon>Flavobacteriales</taxon>
        <taxon>Flavobacteriaceae</taxon>
        <taxon>Flavivirga</taxon>
    </lineage>
</organism>
<dbReference type="PANTHER" id="PTHR35340">
    <property type="entry name" value="PQQ ENZYME REPEAT PROTEIN-RELATED"/>
    <property type="match status" value="1"/>
</dbReference>
<protein>
    <submittedName>
        <fullName evidence="1">Aryl-sulfate sulfotransferase</fullName>
    </submittedName>
</protein>
<comment type="caution">
    <text evidence="1">The sequence shown here is derived from an EMBL/GenBank/DDBJ whole genome shotgun (WGS) entry which is preliminary data.</text>
</comment>
<dbReference type="RefSeq" id="WP_303305189.1">
    <property type="nucleotide sequence ID" value="NZ_JAODOP010000004.1"/>
</dbReference>
<evidence type="ECO:0000313" key="1">
    <source>
        <dbReference type="EMBL" id="MEF3832821.1"/>
    </source>
</evidence>
<reference evidence="1 2" key="1">
    <citation type="submission" date="2022-09" db="EMBL/GenBank/DDBJ databases">
        <title>Genome sequencing of Flavivirga sp. MEBiC05379.</title>
        <authorList>
            <person name="Oh H.-M."/>
            <person name="Kwon K.K."/>
            <person name="Park M.J."/>
            <person name="Yang S.-H."/>
        </authorList>
    </citation>
    <scope>NUCLEOTIDE SEQUENCE [LARGE SCALE GENOMIC DNA]</scope>
    <source>
        <strain evidence="1 2">MEBiC05379</strain>
    </source>
</reference>
<dbReference type="PANTHER" id="PTHR35340:SF5">
    <property type="entry name" value="ASST-DOMAIN-CONTAINING PROTEIN"/>
    <property type="match status" value="1"/>
</dbReference>
<accession>A0ABU7XQ27</accession>
<dbReference type="Proteomes" id="UP001337305">
    <property type="component" value="Unassembled WGS sequence"/>
</dbReference>
<dbReference type="Pfam" id="PF05935">
    <property type="entry name" value="Arylsulfotrans"/>
    <property type="match status" value="1"/>
</dbReference>
<dbReference type="InterPro" id="IPR010262">
    <property type="entry name" value="Arylsulfotransferase_bact"/>
</dbReference>
<evidence type="ECO:0000313" key="2">
    <source>
        <dbReference type="Proteomes" id="UP001337305"/>
    </source>
</evidence>
<name>A0ABU7XQ27_9FLAO</name>
<dbReference type="InterPro" id="IPR053143">
    <property type="entry name" value="Arylsulfate_ST"/>
</dbReference>